<name>A0A4Q9MY64_9APHY</name>
<dbReference type="AlphaFoldDB" id="A0A4Q9MY64"/>
<evidence type="ECO:0000313" key="1">
    <source>
        <dbReference type="EMBL" id="TBU31521.1"/>
    </source>
</evidence>
<dbReference type="Proteomes" id="UP000292957">
    <property type="component" value="Unassembled WGS sequence"/>
</dbReference>
<sequence length="134" mass="15054">MRTGSKGFLLSDLLLRSCTCRLYTRVSGSSRRAPYIASSYPACCEQGHLDRTPDRYQRCPVRLGKWTSIWNAVNLMHSSAINPAPYVQPPRRTSRPEIRWLRTCTAIDTATHILSLSPPSGAYLARLTQVWTGS</sequence>
<accession>A0A4Q9MY64</accession>
<reference evidence="1" key="1">
    <citation type="submission" date="2019-01" db="EMBL/GenBank/DDBJ databases">
        <title>Draft genome sequences of three monokaryotic isolates of the white-rot basidiomycete fungus Dichomitus squalens.</title>
        <authorList>
            <consortium name="DOE Joint Genome Institute"/>
            <person name="Lopez S.C."/>
            <person name="Andreopoulos B."/>
            <person name="Pangilinan J."/>
            <person name="Lipzen A."/>
            <person name="Riley R."/>
            <person name="Ahrendt S."/>
            <person name="Ng V."/>
            <person name="Barry K."/>
            <person name="Daum C."/>
            <person name="Grigoriev I.V."/>
            <person name="Hilden K.S."/>
            <person name="Makela M.R."/>
            <person name="de Vries R.P."/>
        </authorList>
    </citation>
    <scope>NUCLEOTIDE SEQUENCE [LARGE SCALE GENOMIC DNA]</scope>
    <source>
        <strain evidence="1">OM18370.1</strain>
    </source>
</reference>
<dbReference type="EMBL" id="ML143399">
    <property type="protein sequence ID" value="TBU31521.1"/>
    <property type="molecule type" value="Genomic_DNA"/>
</dbReference>
<protein>
    <submittedName>
        <fullName evidence="1">Uncharacterized protein</fullName>
    </submittedName>
</protein>
<organism evidence="1">
    <name type="scientific">Dichomitus squalens</name>
    <dbReference type="NCBI Taxonomy" id="114155"/>
    <lineage>
        <taxon>Eukaryota</taxon>
        <taxon>Fungi</taxon>
        <taxon>Dikarya</taxon>
        <taxon>Basidiomycota</taxon>
        <taxon>Agaricomycotina</taxon>
        <taxon>Agaricomycetes</taxon>
        <taxon>Polyporales</taxon>
        <taxon>Polyporaceae</taxon>
        <taxon>Dichomitus</taxon>
    </lineage>
</organism>
<proteinExistence type="predicted"/>
<gene>
    <name evidence="1" type="ORF">BD311DRAFT_122420</name>
</gene>